<reference evidence="2 3" key="1">
    <citation type="submission" date="2019-06" db="EMBL/GenBank/DDBJ databases">
        <title>Sequencing the genomes of 1000 actinobacteria strains.</title>
        <authorList>
            <person name="Klenk H.-P."/>
        </authorList>
    </citation>
    <scope>NUCLEOTIDE SEQUENCE [LARGE SCALE GENOMIC DNA]</scope>
    <source>
        <strain evidence="2 3">DSM 4813</strain>
    </source>
</reference>
<accession>A0A542ZU48</accession>
<keyword evidence="2" id="KW-0808">Transferase</keyword>
<evidence type="ECO:0000313" key="2">
    <source>
        <dbReference type="EMBL" id="TQL63883.1"/>
    </source>
</evidence>
<gene>
    <name evidence="2" type="ORF">FB461_0362</name>
</gene>
<keyword evidence="3" id="KW-1185">Reference proteome</keyword>
<dbReference type="Gene3D" id="3.90.550.10">
    <property type="entry name" value="Spore Coat Polysaccharide Biosynthesis Protein SpsA, Chain A"/>
    <property type="match status" value="1"/>
</dbReference>
<sequence>MSDPFIDFVIAAHDPRRRVDRAVASVLAADSTANVRLTLVLHNQPRSAFAGQIGQYADDSRLRIVEFHDESRSPAGPFNHGISLASGEYFGIMGSDDFLEPGALEAWASLARAHRPDYLMASLRDQDGAVWREPLLRPGRRRGLDPVRDRLNYRTAPLGLISTRFYRDRHLQLTPGFASGEDIEAGLAVINLGRVDSALGAPSYVVGKDAPERVTHAQRGYGEEIAPLARLREVEWLAALPPRRKTAIAVKLWRLSVVARVAVRRTESDWPQPDVAALQAFAQWLAEFAPDAVPCLARVEIQIVRGALSGKRSEILGSIENYLAAGRSQWLLAGAWWRSLGVDSRLRRILRLRLPA</sequence>
<dbReference type="OrthoDB" id="3171021at2"/>
<feature type="domain" description="Glycosyltransferase 2-like" evidence="1">
    <location>
        <begin position="9"/>
        <end position="153"/>
    </location>
</feature>
<dbReference type="Proteomes" id="UP000315389">
    <property type="component" value="Unassembled WGS sequence"/>
</dbReference>
<proteinExistence type="predicted"/>
<organism evidence="2 3">
    <name type="scientific">Rarobacter faecitabidus</name>
    <dbReference type="NCBI Taxonomy" id="13243"/>
    <lineage>
        <taxon>Bacteria</taxon>
        <taxon>Bacillati</taxon>
        <taxon>Actinomycetota</taxon>
        <taxon>Actinomycetes</taxon>
        <taxon>Micrococcales</taxon>
        <taxon>Rarobacteraceae</taxon>
        <taxon>Rarobacter</taxon>
    </lineage>
</organism>
<dbReference type="AlphaFoldDB" id="A0A542ZU48"/>
<name>A0A542ZU48_RARFA</name>
<dbReference type="InterPro" id="IPR001173">
    <property type="entry name" value="Glyco_trans_2-like"/>
</dbReference>
<dbReference type="CDD" id="cd00761">
    <property type="entry name" value="Glyco_tranf_GTA_type"/>
    <property type="match status" value="1"/>
</dbReference>
<dbReference type="InterPro" id="IPR029044">
    <property type="entry name" value="Nucleotide-diphossugar_trans"/>
</dbReference>
<dbReference type="Pfam" id="PF00535">
    <property type="entry name" value="Glycos_transf_2"/>
    <property type="match status" value="1"/>
</dbReference>
<dbReference type="EMBL" id="VFOS01000001">
    <property type="protein sequence ID" value="TQL63883.1"/>
    <property type="molecule type" value="Genomic_DNA"/>
</dbReference>
<evidence type="ECO:0000259" key="1">
    <source>
        <dbReference type="Pfam" id="PF00535"/>
    </source>
</evidence>
<dbReference type="RefSeq" id="WP_142118392.1">
    <property type="nucleotide sequence ID" value="NZ_BAAASV010000002.1"/>
</dbReference>
<evidence type="ECO:0000313" key="3">
    <source>
        <dbReference type="Proteomes" id="UP000315389"/>
    </source>
</evidence>
<protein>
    <submittedName>
        <fullName evidence="2">Glycosyltransferase involved in cell wall biosynthesis</fullName>
    </submittedName>
</protein>
<dbReference type="GO" id="GO:0016740">
    <property type="term" value="F:transferase activity"/>
    <property type="evidence" value="ECO:0007669"/>
    <property type="project" value="UniProtKB-KW"/>
</dbReference>
<comment type="caution">
    <text evidence="2">The sequence shown here is derived from an EMBL/GenBank/DDBJ whole genome shotgun (WGS) entry which is preliminary data.</text>
</comment>
<dbReference type="SUPFAM" id="SSF53448">
    <property type="entry name" value="Nucleotide-diphospho-sugar transferases"/>
    <property type="match status" value="1"/>
</dbReference>